<feature type="transmembrane region" description="Helical" evidence="1">
    <location>
        <begin position="20"/>
        <end position="48"/>
    </location>
</feature>
<keyword evidence="3" id="KW-1185">Reference proteome</keyword>
<proteinExistence type="predicted"/>
<dbReference type="EMBL" id="MU006778">
    <property type="protein sequence ID" value="KAF2644506.1"/>
    <property type="molecule type" value="Genomic_DNA"/>
</dbReference>
<evidence type="ECO:0000256" key="1">
    <source>
        <dbReference type="SAM" id="Phobius"/>
    </source>
</evidence>
<keyword evidence="1" id="KW-0812">Transmembrane</keyword>
<dbReference type="AlphaFoldDB" id="A0A6A6S9F6"/>
<accession>A0A6A6S9F6</accession>
<sequence length="163" mass="18738">MSAFNFQFQYRLEAKAAVFMVWLNAYIVSLAPTGPGTLTLFDLFMIILEQNKDNLRTPTVTNIQAFFEILEQLEAYAWTRRGSDTWLPVGRDPDGMMFKNWWDRKVGGPMPSLWGAINKLASVEGERALGEGRDINGFVWLMKCLWNWYESAWLSGVTTIRDV</sequence>
<keyword evidence="1" id="KW-0472">Membrane</keyword>
<organism evidence="2 3">
    <name type="scientific">Massarina eburnea CBS 473.64</name>
    <dbReference type="NCBI Taxonomy" id="1395130"/>
    <lineage>
        <taxon>Eukaryota</taxon>
        <taxon>Fungi</taxon>
        <taxon>Dikarya</taxon>
        <taxon>Ascomycota</taxon>
        <taxon>Pezizomycotina</taxon>
        <taxon>Dothideomycetes</taxon>
        <taxon>Pleosporomycetidae</taxon>
        <taxon>Pleosporales</taxon>
        <taxon>Massarineae</taxon>
        <taxon>Massarinaceae</taxon>
        <taxon>Massarina</taxon>
    </lineage>
</organism>
<keyword evidence="1" id="KW-1133">Transmembrane helix</keyword>
<dbReference type="Proteomes" id="UP000799753">
    <property type="component" value="Unassembled WGS sequence"/>
</dbReference>
<evidence type="ECO:0000313" key="2">
    <source>
        <dbReference type="EMBL" id="KAF2644506.1"/>
    </source>
</evidence>
<protein>
    <submittedName>
        <fullName evidence="2">Uncharacterized protein</fullName>
    </submittedName>
</protein>
<evidence type="ECO:0000313" key="3">
    <source>
        <dbReference type="Proteomes" id="UP000799753"/>
    </source>
</evidence>
<reference evidence="2" key="1">
    <citation type="journal article" date="2020" name="Stud. Mycol.">
        <title>101 Dothideomycetes genomes: a test case for predicting lifestyles and emergence of pathogens.</title>
        <authorList>
            <person name="Haridas S."/>
            <person name="Albert R."/>
            <person name="Binder M."/>
            <person name="Bloem J."/>
            <person name="Labutti K."/>
            <person name="Salamov A."/>
            <person name="Andreopoulos B."/>
            <person name="Baker S."/>
            <person name="Barry K."/>
            <person name="Bills G."/>
            <person name="Bluhm B."/>
            <person name="Cannon C."/>
            <person name="Castanera R."/>
            <person name="Culley D."/>
            <person name="Daum C."/>
            <person name="Ezra D."/>
            <person name="Gonzalez J."/>
            <person name="Henrissat B."/>
            <person name="Kuo A."/>
            <person name="Liang C."/>
            <person name="Lipzen A."/>
            <person name="Lutzoni F."/>
            <person name="Magnuson J."/>
            <person name="Mondo S."/>
            <person name="Nolan M."/>
            <person name="Ohm R."/>
            <person name="Pangilinan J."/>
            <person name="Park H.-J."/>
            <person name="Ramirez L."/>
            <person name="Alfaro M."/>
            <person name="Sun H."/>
            <person name="Tritt A."/>
            <person name="Yoshinaga Y."/>
            <person name="Zwiers L.-H."/>
            <person name="Turgeon B."/>
            <person name="Goodwin S."/>
            <person name="Spatafora J."/>
            <person name="Crous P."/>
            <person name="Grigoriev I."/>
        </authorList>
    </citation>
    <scope>NUCLEOTIDE SEQUENCE</scope>
    <source>
        <strain evidence="2">CBS 473.64</strain>
    </source>
</reference>
<gene>
    <name evidence="2" type="ORF">P280DRAFT_513979</name>
</gene>
<name>A0A6A6S9F6_9PLEO</name>